<evidence type="ECO:0000313" key="10">
    <source>
        <dbReference type="EMBL" id="MBB6101955.1"/>
    </source>
</evidence>
<keyword evidence="8" id="KW-0997">Cell inner membrane</keyword>
<feature type="transmembrane region" description="Helical" evidence="8">
    <location>
        <begin position="208"/>
        <end position="225"/>
    </location>
</feature>
<dbReference type="GO" id="GO:1990961">
    <property type="term" value="P:xenobiotic detoxification by transmembrane export across the plasma membrane"/>
    <property type="evidence" value="ECO:0007669"/>
    <property type="project" value="InterPro"/>
</dbReference>
<comment type="subcellular location">
    <subcellularLocation>
        <location evidence="8">Cell inner membrane</location>
        <topology evidence="8">Multi-pass membrane protein</topology>
    </subcellularLocation>
    <subcellularLocation>
        <location evidence="1">Cell membrane</location>
        <topology evidence="1">Multi-pass membrane protein</topology>
    </subcellularLocation>
</comment>
<feature type="transmembrane region" description="Helical" evidence="8">
    <location>
        <begin position="72"/>
        <end position="93"/>
    </location>
</feature>
<feature type="transmembrane region" description="Helical" evidence="8">
    <location>
        <begin position="300"/>
        <end position="326"/>
    </location>
</feature>
<keyword evidence="11" id="KW-1185">Reference proteome</keyword>
<feature type="transmembrane region" description="Helical" evidence="8">
    <location>
        <begin position="364"/>
        <end position="385"/>
    </location>
</feature>
<keyword evidence="7 8" id="KW-0472">Membrane</keyword>
<dbReference type="EMBL" id="JACHBW010000004">
    <property type="protein sequence ID" value="MBB6101955.1"/>
    <property type="molecule type" value="Genomic_DNA"/>
</dbReference>
<evidence type="ECO:0000256" key="3">
    <source>
        <dbReference type="ARBA" id="ARBA00022448"/>
    </source>
</evidence>
<dbReference type="AlphaFoldDB" id="A0A7W9WQC3"/>
<dbReference type="NCBIfam" id="TIGR00710">
    <property type="entry name" value="efflux_Bcr_CflA"/>
    <property type="match status" value="1"/>
</dbReference>
<dbReference type="RefSeq" id="WP_183723613.1">
    <property type="nucleotide sequence ID" value="NZ_JACHBW010000004.1"/>
</dbReference>
<keyword evidence="6 8" id="KW-1133">Transmembrane helix</keyword>
<proteinExistence type="inferred from homology"/>
<dbReference type="InterPro" id="IPR004812">
    <property type="entry name" value="Efflux_drug-R_Bcr/CmlA"/>
</dbReference>
<feature type="domain" description="Major facilitator superfamily (MFS) profile" evidence="9">
    <location>
        <begin position="1"/>
        <end position="391"/>
    </location>
</feature>
<feature type="transmembrane region" description="Helical" evidence="8">
    <location>
        <begin position="162"/>
        <end position="180"/>
    </location>
</feature>
<organism evidence="10 11">
    <name type="scientific">Paraburkholderia bannensis</name>
    <dbReference type="NCBI Taxonomy" id="765414"/>
    <lineage>
        <taxon>Bacteria</taxon>
        <taxon>Pseudomonadati</taxon>
        <taxon>Pseudomonadota</taxon>
        <taxon>Betaproteobacteria</taxon>
        <taxon>Burkholderiales</taxon>
        <taxon>Burkholderiaceae</taxon>
        <taxon>Paraburkholderia</taxon>
    </lineage>
</organism>
<dbReference type="InterPro" id="IPR050189">
    <property type="entry name" value="MFS_Efflux_Transporters"/>
</dbReference>
<name>A0A7W9WQC3_9BURK</name>
<evidence type="ECO:0000256" key="7">
    <source>
        <dbReference type="ARBA" id="ARBA00023136"/>
    </source>
</evidence>
<dbReference type="GO" id="GO:0005886">
    <property type="term" value="C:plasma membrane"/>
    <property type="evidence" value="ECO:0007669"/>
    <property type="project" value="UniProtKB-SubCell"/>
</dbReference>
<evidence type="ECO:0000256" key="6">
    <source>
        <dbReference type="ARBA" id="ARBA00022989"/>
    </source>
</evidence>
<dbReference type="PROSITE" id="PS50850">
    <property type="entry name" value="MFS"/>
    <property type="match status" value="1"/>
</dbReference>
<evidence type="ECO:0000256" key="4">
    <source>
        <dbReference type="ARBA" id="ARBA00022475"/>
    </source>
</evidence>
<protein>
    <recommendedName>
        <fullName evidence="8">Bcr/CflA family efflux transporter</fullName>
    </recommendedName>
</protein>
<accession>A0A7W9WQC3</accession>
<feature type="transmembrane region" description="Helical" evidence="8">
    <location>
        <begin position="42"/>
        <end position="60"/>
    </location>
</feature>
<evidence type="ECO:0000256" key="2">
    <source>
        <dbReference type="ARBA" id="ARBA00006236"/>
    </source>
</evidence>
<dbReference type="InterPro" id="IPR036259">
    <property type="entry name" value="MFS_trans_sf"/>
</dbReference>
<comment type="caution">
    <text evidence="8">Lacks conserved residue(s) required for the propagation of feature annotation.</text>
</comment>
<feature type="transmembrane region" description="Helical" evidence="8">
    <location>
        <begin position="99"/>
        <end position="118"/>
    </location>
</feature>
<sequence>MSNFSLILVVSMLSAFGLIASDVYLPAMPAMAHQFAIGAWQMPQTVSAYLIALACAQLFFGPLSDRWGRKPVLSVGILLYVLGSLGCASANGFTSFLTWRMLEALGAASGLVIGRAIIADTCDKKSSAKVYSVVYPLVSLSPALAPAIGGNLAAWFGWRSDFLFVAAFGLVAFCLVQTLLKETRVASATPQLMNPFAGFADVLRDRAFVRYTLVVCAIYCAWFIYLTQSPFIFSGFGLSEQQSGWLYLPLTIGIISANLVSRRLLDRVSYDSIVVAGVACFVAGAIAFIAFQWWDMAHVFTIVLPMFLVSLSNGSSLSLAVSGAIASEHGRAATASGLVGFFQIGSASLAAAAASGLLGTGSQVLAIGVPCCALVAALSIVPRWYAARRTLALRKGAWR</sequence>
<keyword evidence="5 8" id="KW-0812">Transmembrane</keyword>
<dbReference type="Gene3D" id="1.20.1720.10">
    <property type="entry name" value="Multidrug resistance protein D"/>
    <property type="match status" value="1"/>
</dbReference>
<dbReference type="PANTHER" id="PTHR43124:SF3">
    <property type="entry name" value="CHLORAMPHENICOL EFFLUX PUMP RV0191"/>
    <property type="match status" value="1"/>
</dbReference>
<evidence type="ECO:0000313" key="11">
    <source>
        <dbReference type="Proteomes" id="UP000571554"/>
    </source>
</evidence>
<comment type="caution">
    <text evidence="10">The sequence shown here is derived from an EMBL/GenBank/DDBJ whole genome shotgun (WGS) entry which is preliminary data.</text>
</comment>
<gene>
    <name evidence="10" type="ORF">F4827_001803</name>
</gene>
<reference evidence="10 11" key="1">
    <citation type="submission" date="2020-08" db="EMBL/GenBank/DDBJ databases">
        <title>Above-ground endophytic microbial communities from plants in different locations in the United States.</title>
        <authorList>
            <person name="Frank C."/>
        </authorList>
    </citation>
    <scope>NUCLEOTIDE SEQUENCE [LARGE SCALE GENOMIC DNA]</scope>
    <source>
        <strain evidence="10 11">WP4_2_2</strain>
    </source>
</reference>
<dbReference type="PANTHER" id="PTHR43124">
    <property type="entry name" value="PURINE EFFLUX PUMP PBUE"/>
    <property type="match status" value="1"/>
</dbReference>
<evidence type="ECO:0000256" key="8">
    <source>
        <dbReference type="RuleBase" id="RU365088"/>
    </source>
</evidence>
<dbReference type="GO" id="GO:0042910">
    <property type="term" value="F:xenobiotic transmembrane transporter activity"/>
    <property type="evidence" value="ECO:0007669"/>
    <property type="project" value="InterPro"/>
</dbReference>
<evidence type="ECO:0000259" key="9">
    <source>
        <dbReference type="PROSITE" id="PS50850"/>
    </source>
</evidence>
<keyword evidence="4" id="KW-1003">Cell membrane</keyword>
<dbReference type="SUPFAM" id="SSF103473">
    <property type="entry name" value="MFS general substrate transporter"/>
    <property type="match status" value="1"/>
</dbReference>
<dbReference type="InterPro" id="IPR020846">
    <property type="entry name" value="MFS_dom"/>
</dbReference>
<feature type="transmembrane region" description="Helical" evidence="8">
    <location>
        <begin position="338"/>
        <end position="358"/>
    </location>
</feature>
<dbReference type="CDD" id="cd17320">
    <property type="entry name" value="MFS_MdfA_MDR_like"/>
    <property type="match status" value="1"/>
</dbReference>
<feature type="transmembrane region" description="Helical" evidence="8">
    <location>
        <begin position="273"/>
        <end position="294"/>
    </location>
</feature>
<evidence type="ECO:0000256" key="5">
    <source>
        <dbReference type="ARBA" id="ARBA00022692"/>
    </source>
</evidence>
<keyword evidence="3 8" id="KW-0813">Transport</keyword>
<dbReference type="Pfam" id="PF07690">
    <property type="entry name" value="MFS_1"/>
    <property type="match status" value="1"/>
</dbReference>
<feature type="transmembrane region" description="Helical" evidence="8">
    <location>
        <begin position="245"/>
        <end position="261"/>
    </location>
</feature>
<comment type="similarity">
    <text evidence="2 8">Belongs to the major facilitator superfamily. Bcr/CmlA family.</text>
</comment>
<feature type="transmembrane region" description="Helical" evidence="8">
    <location>
        <begin position="130"/>
        <end position="156"/>
    </location>
</feature>
<dbReference type="Proteomes" id="UP000571554">
    <property type="component" value="Unassembled WGS sequence"/>
</dbReference>
<evidence type="ECO:0000256" key="1">
    <source>
        <dbReference type="ARBA" id="ARBA00004651"/>
    </source>
</evidence>
<dbReference type="InterPro" id="IPR011701">
    <property type="entry name" value="MFS"/>
</dbReference>